<evidence type="ECO:0000313" key="3">
    <source>
        <dbReference type="Proteomes" id="UP000181903"/>
    </source>
</evidence>
<name>A0ABY0RCS9_9PSED</name>
<dbReference type="RefSeq" id="WP_060548857.1">
    <property type="nucleotide sequence ID" value="NZ_JYLI01000007.1"/>
</dbReference>
<evidence type="ECO:0000313" key="2">
    <source>
        <dbReference type="EMBL" id="SDN66461.1"/>
    </source>
</evidence>
<dbReference type="PANTHER" id="PTHR43157:SF31">
    <property type="entry name" value="PHOSPHATIDYLINOSITOL-GLYCAN BIOSYNTHESIS CLASS F PROTEIN"/>
    <property type="match status" value="1"/>
</dbReference>
<dbReference type="NCBIfam" id="NF004513">
    <property type="entry name" value="PRK05854.1"/>
    <property type="match status" value="1"/>
</dbReference>
<dbReference type="Gene3D" id="3.40.50.720">
    <property type="entry name" value="NAD(P)-binding Rossmann-like Domain"/>
    <property type="match status" value="1"/>
</dbReference>
<protein>
    <submittedName>
        <fullName evidence="2">NAD(P)-dependent dehydrogenase, short-chain alcohol dehydrogenase family</fullName>
    </submittedName>
</protein>
<keyword evidence="1" id="KW-0560">Oxidoreductase</keyword>
<reference evidence="2 3" key="1">
    <citation type="submission" date="2016-10" db="EMBL/GenBank/DDBJ databases">
        <authorList>
            <person name="Varghese N."/>
            <person name="Submissions S."/>
        </authorList>
    </citation>
    <scope>NUCLEOTIDE SEQUENCE [LARGE SCALE GENOMIC DNA]</scope>
    <source>
        <strain evidence="2 3">BS2776</strain>
    </source>
</reference>
<dbReference type="Pfam" id="PF00106">
    <property type="entry name" value="adh_short"/>
    <property type="match status" value="1"/>
</dbReference>
<dbReference type="SUPFAM" id="SSF51735">
    <property type="entry name" value="NAD(P)-binding Rossmann-fold domains"/>
    <property type="match status" value="1"/>
</dbReference>
<dbReference type="NCBIfam" id="NF004846">
    <property type="entry name" value="PRK06197.1"/>
    <property type="match status" value="1"/>
</dbReference>
<dbReference type="PRINTS" id="PR00081">
    <property type="entry name" value="GDHRDH"/>
</dbReference>
<proteinExistence type="predicted"/>
<evidence type="ECO:0000256" key="1">
    <source>
        <dbReference type="ARBA" id="ARBA00023002"/>
    </source>
</evidence>
<sequence>MAAWSSHDIPDQSGKLAIVTGATGGLGLETALGLAGAGAEVILAGRNRAKGNAAEVTIRKRQNDAKVRFECVDLASLDSVASFANRLLAMGRPINMLVNNAGLMAPRERKVTPDGFELQLGTNYLSHFALTGRLLPLLRSGQARVVQLSSIAHRSGKIHVDDLNYERGYKPFPVYGQSKLAMLMFAVELDRRSKANGWGLTSVAAHPGFARTELVDNGPGVGANVFMTGAYKLLGNLISHPAAAGALPTLMAATLPAAQGGQFFGPQGWMELKGSPGPGKIEPKALDAAVASKLWAQSERMTGVIFG</sequence>
<dbReference type="EMBL" id="LT629706">
    <property type="protein sequence ID" value="SDN66461.1"/>
    <property type="molecule type" value="Genomic_DNA"/>
</dbReference>
<organism evidence="2 3">
    <name type="scientific">Pseudomonas poae</name>
    <dbReference type="NCBI Taxonomy" id="200451"/>
    <lineage>
        <taxon>Bacteria</taxon>
        <taxon>Pseudomonadati</taxon>
        <taxon>Pseudomonadota</taxon>
        <taxon>Gammaproteobacteria</taxon>
        <taxon>Pseudomonadales</taxon>
        <taxon>Pseudomonadaceae</taxon>
        <taxon>Pseudomonas</taxon>
    </lineage>
</organism>
<gene>
    <name evidence="2" type="ORF">SAMN04490208_1044</name>
</gene>
<dbReference type="InterPro" id="IPR002347">
    <property type="entry name" value="SDR_fam"/>
</dbReference>
<accession>A0ABY0RCS9</accession>
<dbReference type="InterPro" id="IPR036291">
    <property type="entry name" value="NAD(P)-bd_dom_sf"/>
</dbReference>
<dbReference type="PANTHER" id="PTHR43157">
    <property type="entry name" value="PHOSPHATIDYLINOSITOL-GLYCAN BIOSYNTHESIS CLASS F PROTEIN-RELATED"/>
    <property type="match status" value="1"/>
</dbReference>
<dbReference type="Proteomes" id="UP000181903">
    <property type="component" value="Chromosome I"/>
</dbReference>
<dbReference type="CDD" id="cd05327">
    <property type="entry name" value="retinol-DH_like_SDR_c_like"/>
    <property type="match status" value="1"/>
</dbReference>
<keyword evidence="3" id="KW-1185">Reference proteome</keyword>